<gene>
    <name evidence="2" type="ORF">SAMN05421639_103179</name>
</gene>
<protein>
    <recommendedName>
        <fullName evidence="4">Lipoprotein</fullName>
    </recommendedName>
</protein>
<evidence type="ECO:0000313" key="3">
    <source>
        <dbReference type="Proteomes" id="UP000186373"/>
    </source>
</evidence>
<accession>A0A1N7IDF4</accession>
<evidence type="ECO:0000256" key="1">
    <source>
        <dbReference type="SAM" id="MobiDB-lite"/>
    </source>
</evidence>
<dbReference type="OrthoDB" id="1273919at2"/>
<dbReference type="RefSeq" id="WP_076507021.1">
    <property type="nucleotide sequence ID" value="NZ_FTNY01000003.1"/>
</dbReference>
<evidence type="ECO:0008006" key="4">
    <source>
        <dbReference type="Google" id="ProtNLM"/>
    </source>
</evidence>
<keyword evidence="3" id="KW-1185">Reference proteome</keyword>
<feature type="region of interest" description="Disordered" evidence="1">
    <location>
        <begin position="157"/>
        <end position="187"/>
    </location>
</feature>
<reference evidence="3" key="1">
    <citation type="submission" date="2017-01" db="EMBL/GenBank/DDBJ databases">
        <authorList>
            <person name="Varghese N."/>
            <person name="Submissions S."/>
        </authorList>
    </citation>
    <scope>NUCLEOTIDE SEQUENCE [LARGE SCALE GENOMIC DNA]</scope>
    <source>
        <strain evidence="3">DSM 17126</strain>
    </source>
</reference>
<evidence type="ECO:0000313" key="2">
    <source>
        <dbReference type="EMBL" id="SIS35105.1"/>
    </source>
</evidence>
<organism evidence="2 3">
    <name type="scientific">Chryseobacterium shigense</name>
    <dbReference type="NCBI Taxonomy" id="297244"/>
    <lineage>
        <taxon>Bacteria</taxon>
        <taxon>Pseudomonadati</taxon>
        <taxon>Bacteroidota</taxon>
        <taxon>Flavobacteriia</taxon>
        <taxon>Flavobacteriales</taxon>
        <taxon>Weeksellaceae</taxon>
        <taxon>Chryseobacterium group</taxon>
        <taxon>Chryseobacterium</taxon>
    </lineage>
</organism>
<sequence>MKTILFLLGTGILLASCATHNTKLEELKSTSSNYQISYDATRRGSVVSISGTGEINKILSEVQPDAAIATTREITTKLMAKLKSGDSVSADQITKITETLSKLGERTAPVNMLRDALYRLEEHCVNFKEHCQDGMYWDSFQTVIKAITDVQKEISSTAASEAKAEEEKTLRALTPDERKKYRLDKEK</sequence>
<dbReference type="PROSITE" id="PS51257">
    <property type="entry name" value="PROKAR_LIPOPROTEIN"/>
    <property type="match status" value="1"/>
</dbReference>
<dbReference type="Proteomes" id="UP000186373">
    <property type="component" value="Unassembled WGS sequence"/>
</dbReference>
<dbReference type="AlphaFoldDB" id="A0A1N7IDF4"/>
<feature type="compositionally biased region" description="Basic and acidic residues" evidence="1">
    <location>
        <begin position="162"/>
        <end position="187"/>
    </location>
</feature>
<dbReference type="EMBL" id="FTNY01000003">
    <property type="protein sequence ID" value="SIS35105.1"/>
    <property type="molecule type" value="Genomic_DNA"/>
</dbReference>
<name>A0A1N7IDF4_9FLAO</name>
<proteinExistence type="predicted"/>